<name>A0A4P6EVJ2_9BACL</name>
<gene>
    <name evidence="5" type="ORF">ET464_12240</name>
</gene>
<dbReference type="PANTHER" id="PTHR42756:SF1">
    <property type="entry name" value="TRANSCRIPTIONAL REPRESSOR OF EMRAB OPERON"/>
    <property type="match status" value="1"/>
</dbReference>
<keyword evidence="6" id="KW-1185">Reference proteome</keyword>
<keyword evidence="1" id="KW-0805">Transcription regulation</keyword>
<dbReference type="InterPro" id="IPR000835">
    <property type="entry name" value="HTH_MarR-typ"/>
</dbReference>
<dbReference type="PROSITE" id="PS50995">
    <property type="entry name" value="HTH_MARR_2"/>
    <property type="match status" value="1"/>
</dbReference>
<dbReference type="InterPro" id="IPR023187">
    <property type="entry name" value="Tscrpt_reg_MarR-type_CS"/>
</dbReference>
<evidence type="ECO:0000256" key="1">
    <source>
        <dbReference type="ARBA" id="ARBA00023015"/>
    </source>
</evidence>
<sequence length="152" mass="17038">MAENETLFQVTSMFRTLLKTITHEWNKNGSRYNLSLPQFKILYSLQTKGPQNVSQLAEALGITSAAITGATDKLLAEGLVLRERGEADRRVVFVTLTDAGKAILEEVKKDQQIVLDKVFHMLPQEDIQHLKRIYGQMLANVDNPCPPGQNSK</sequence>
<dbReference type="InterPro" id="IPR036390">
    <property type="entry name" value="WH_DNA-bd_sf"/>
</dbReference>
<organism evidence="5 6">
    <name type="scientific">Paenibacillus protaetiae</name>
    <dbReference type="NCBI Taxonomy" id="2509456"/>
    <lineage>
        <taxon>Bacteria</taxon>
        <taxon>Bacillati</taxon>
        <taxon>Bacillota</taxon>
        <taxon>Bacilli</taxon>
        <taxon>Bacillales</taxon>
        <taxon>Paenibacillaceae</taxon>
        <taxon>Paenibacillus</taxon>
    </lineage>
</organism>
<dbReference type="Proteomes" id="UP000293568">
    <property type="component" value="Chromosome"/>
</dbReference>
<dbReference type="PRINTS" id="PR00598">
    <property type="entry name" value="HTHMARR"/>
</dbReference>
<dbReference type="EMBL" id="CP035492">
    <property type="protein sequence ID" value="QAY67052.1"/>
    <property type="molecule type" value="Genomic_DNA"/>
</dbReference>
<dbReference type="GO" id="GO:0003677">
    <property type="term" value="F:DNA binding"/>
    <property type="evidence" value="ECO:0007669"/>
    <property type="project" value="UniProtKB-KW"/>
</dbReference>
<evidence type="ECO:0000313" key="6">
    <source>
        <dbReference type="Proteomes" id="UP000293568"/>
    </source>
</evidence>
<dbReference type="RefSeq" id="WP_129441272.1">
    <property type="nucleotide sequence ID" value="NZ_CP035492.1"/>
</dbReference>
<evidence type="ECO:0000313" key="5">
    <source>
        <dbReference type="EMBL" id="QAY67052.1"/>
    </source>
</evidence>
<dbReference type="CDD" id="cd00090">
    <property type="entry name" value="HTH_ARSR"/>
    <property type="match status" value="1"/>
</dbReference>
<dbReference type="PROSITE" id="PS01117">
    <property type="entry name" value="HTH_MARR_1"/>
    <property type="match status" value="1"/>
</dbReference>
<dbReference type="Pfam" id="PF01047">
    <property type="entry name" value="MarR"/>
    <property type="match status" value="1"/>
</dbReference>
<keyword evidence="3" id="KW-0804">Transcription</keyword>
<keyword evidence="2" id="KW-0238">DNA-binding</keyword>
<reference evidence="5 6" key="1">
    <citation type="submission" date="2019-01" db="EMBL/GenBank/DDBJ databases">
        <title>Genome sequencing of strain FW100M-2.</title>
        <authorList>
            <person name="Heo J."/>
            <person name="Kim S.-J."/>
            <person name="Kim J.-S."/>
            <person name="Hong S.-B."/>
            <person name="Kwon S.-W."/>
        </authorList>
    </citation>
    <scope>NUCLEOTIDE SEQUENCE [LARGE SCALE GENOMIC DNA]</scope>
    <source>
        <strain evidence="5 6">FW100M-2</strain>
    </source>
</reference>
<dbReference type="PANTHER" id="PTHR42756">
    <property type="entry name" value="TRANSCRIPTIONAL REGULATOR, MARR"/>
    <property type="match status" value="1"/>
</dbReference>
<dbReference type="SUPFAM" id="SSF46785">
    <property type="entry name" value="Winged helix' DNA-binding domain"/>
    <property type="match status" value="1"/>
</dbReference>
<dbReference type="AlphaFoldDB" id="A0A4P6EVJ2"/>
<evidence type="ECO:0000256" key="3">
    <source>
        <dbReference type="ARBA" id="ARBA00023163"/>
    </source>
</evidence>
<evidence type="ECO:0000259" key="4">
    <source>
        <dbReference type="PROSITE" id="PS50995"/>
    </source>
</evidence>
<dbReference type="GO" id="GO:0003700">
    <property type="term" value="F:DNA-binding transcription factor activity"/>
    <property type="evidence" value="ECO:0007669"/>
    <property type="project" value="InterPro"/>
</dbReference>
<dbReference type="InterPro" id="IPR011991">
    <property type="entry name" value="ArsR-like_HTH"/>
</dbReference>
<dbReference type="Gene3D" id="1.10.10.10">
    <property type="entry name" value="Winged helix-like DNA-binding domain superfamily/Winged helix DNA-binding domain"/>
    <property type="match status" value="1"/>
</dbReference>
<feature type="domain" description="HTH marR-type" evidence="4">
    <location>
        <begin position="3"/>
        <end position="139"/>
    </location>
</feature>
<dbReference type="InterPro" id="IPR036388">
    <property type="entry name" value="WH-like_DNA-bd_sf"/>
</dbReference>
<proteinExistence type="predicted"/>
<dbReference type="SMART" id="SM00347">
    <property type="entry name" value="HTH_MARR"/>
    <property type="match status" value="1"/>
</dbReference>
<protein>
    <submittedName>
        <fullName evidence="5">MarR family transcriptional regulator</fullName>
    </submittedName>
</protein>
<dbReference type="KEGG" id="pprt:ET464_12240"/>
<evidence type="ECO:0000256" key="2">
    <source>
        <dbReference type="ARBA" id="ARBA00023125"/>
    </source>
</evidence>
<accession>A0A4P6EVJ2</accession>
<dbReference type="OrthoDB" id="166070at2"/>